<keyword evidence="2" id="KW-1185">Reference proteome</keyword>
<comment type="caution">
    <text evidence="1">The sequence shown here is derived from an EMBL/GenBank/DDBJ whole genome shotgun (WGS) entry which is preliminary data.</text>
</comment>
<gene>
    <name evidence="1" type="ORF">Lwor_0434</name>
</gene>
<dbReference type="AlphaFoldDB" id="A0A0W1AK05"/>
<evidence type="ECO:0000313" key="1">
    <source>
        <dbReference type="EMBL" id="KTD81652.1"/>
    </source>
</evidence>
<name>A0A0W1AK05_9GAMM</name>
<accession>A0A0W1AK05</accession>
<dbReference type="PATRIC" id="fig|45076.6.peg.479"/>
<proteinExistence type="predicted"/>
<evidence type="ECO:0000313" key="2">
    <source>
        <dbReference type="Proteomes" id="UP000054662"/>
    </source>
</evidence>
<organism evidence="1 2">
    <name type="scientific">Legionella worsleiensis</name>
    <dbReference type="NCBI Taxonomy" id="45076"/>
    <lineage>
        <taxon>Bacteria</taxon>
        <taxon>Pseudomonadati</taxon>
        <taxon>Pseudomonadota</taxon>
        <taxon>Gammaproteobacteria</taxon>
        <taxon>Legionellales</taxon>
        <taxon>Legionellaceae</taxon>
        <taxon>Legionella</taxon>
    </lineage>
</organism>
<reference evidence="1 2" key="1">
    <citation type="submission" date="2015-11" db="EMBL/GenBank/DDBJ databases">
        <title>Genomic analysis of 38 Legionella species identifies large and diverse effector repertoires.</title>
        <authorList>
            <person name="Burstein D."/>
            <person name="Amaro F."/>
            <person name="Zusman T."/>
            <person name="Lifshitz Z."/>
            <person name="Cohen O."/>
            <person name="Gilbert J.A."/>
            <person name="Pupko T."/>
            <person name="Shuman H.A."/>
            <person name="Segal G."/>
        </authorList>
    </citation>
    <scope>NUCLEOTIDE SEQUENCE [LARGE SCALE GENOMIC DNA]</scope>
    <source>
        <strain evidence="1 2">ATCC 49508</strain>
    </source>
</reference>
<dbReference type="Proteomes" id="UP000054662">
    <property type="component" value="Unassembled WGS sequence"/>
</dbReference>
<dbReference type="OrthoDB" id="5638169at2"/>
<sequence>MAIIFSVYFNGTDDSNHVPEDGLGRITLAALLNHITIKDDHSSYSVCVNGCGVETNDVRDLGTIFTFHLEKQVIRIAEQVEQLVHNSDSNVILNVYGFSRGGAAAFLLCQKLKHIPSDRLTINVASFEPVPGNFITGVYGDILLGINSTLSAAVANLTDCRNLSNMLVLFTNEPLPDIACHAPILPAYPRTCKTEVDITPGCHKSAVFFFKKGAEVKPLNDESAIIFHRIVDFMQKCGTSFNFKLLDLHPNLICSNEYSEDTFIDRRLLSLYEGLTRETFSSDVGKSRSMHLRNTIFTADNPKKYLNRFHQQISNVEDINDKNSVLTLQEYMPQPVDSRAILLTQMVFALAMFLIIYSKYFNNPSLESEFHPPLSL</sequence>
<dbReference type="RefSeq" id="WP_058492265.1">
    <property type="nucleotide sequence ID" value="NZ_CBCRUR010000005.1"/>
</dbReference>
<protein>
    <submittedName>
        <fullName evidence="1">Uncharacterized protein</fullName>
    </submittedName>
</protein>
<dbReference type="EMBL" id="LNZC01000003">
    <property type="protein sequence ID" value="KTD81652.1"/>
    <property type="molecule type" value="Genomic_DNA"/>
</dbReference>